<dbReference type="AlphaFoldDB" id="A0A2L0X1G0"/>
<evidence type="ECO:0000313" key="4">
    <source>
        <dbReference type="Proteomes" id="UP000253772"/>
    </source>
</evidence>
<proteinExistence type="inferred from homology"/>
<dbReference type="Gene3D" id="3.40.50.2300">
    <property type="match status" value="2"/>
</dbReference>
<comment type="similarity">
    <text evidence="1">Belongs to the leucine-binding protein family.</text>
</comment>
<evidence type="ECO:0000256" key="2">
    <source>
        <dbReference type="ARBA" id="ARBA00022729"/>
    </source>
</evidence>
<reference evidence="3 4" key="1">
    <citation type="submission" date="2019-03" db="EMBL/GenBank/DDBJ databases">
        <title>Comparative insights into the high quality Complete genome sequence of highly metal resistant Cupriavidus metallidurans strain BS1 isolated from a gold-copper mine.</title>
        <authorList>
            <person name="Mazhar H.S."/>
            <person name="Rensing C."/>
        </authorList>
    </citation>
    <scope>NUCLEOTIDE SEQUENCE [LARGE SCALE GENOMIC DNA]</scope>
    <source>
        <strain evidence="3 4">BS1</strain>
    </source>
</reference>
<dbReference type="InterPro" id="IPR028081">
    <property type="entry name" value="Leu-bd"/>
</dbReference>
<dbReference type="CDD" id="cd20013">
    <property type="entry name" value="PBP1_RPA0985_benzoate-like"/>
    <property type="match status" value="1"/>
</dbReference>
<protein>
    <submittedName>
        <fullName evidence="3">ABC transporter substrate-binding protein</fullName>
    </submittedName>
</protein>
<sequence length="393" mass="42044">MTFSPMRRAITACSAFAVLTYPLLTLAADPVKIGLIAPFSGSFADYGKQMEGGIKAWQKLNGDVVAGRKIEVIMKDTTGPVPEVAKRLAQELVVRDKVDILAGFGLTPEALAVAPVAEQAKKPMVIFNAASSVITTKSNYITRVSMTLPQISAPMATWAVRNNIRKVVTLVADYAPGIDAETAFKTNFLGGGGQIVESIRVPLRNPEFAPFIQRIKDAKPEAVFLFLPAGEQGVAFMKGFRERGLADAGIRVIATGDLTDDHVLPAMGDATLGVITSFHYSAAHDSKENKAFLKAFADANPGAGRPNFMAVAAYDGMAAIYDALKKTNGVTDGDKLVGALKGMKLQSPRGAITIDPATRDVVQTVYIRKVEKVNGELYNVEFDKFDGVKDSGK</sequence>
<accession>A0A2L0X1G0</accession>
<dbReference type="InterPro" id="IPR028082">
    <property type="entry name" value="Peripla_BP_I"/>
</dbReference>
<keyword evidence="2" id="KW-0732">Signal</keyword>
<name>A0A2L0X1G0_9BURK</name>
<dbReference type="SUPFAM" id="SSF53822">
    <property type="entry name" value="Periplasmic binding protein-like I"/>
    <property type="match status" value="1"/>
</dbReference>
<dbReference type="OrthoDB" id="9794229at2"/>
<dbReference type="InterPro" id="IPR051010">
    <property type="entry name" value="BCAA_transport"/>
</dbReference>
<organism evidence="3 4">
    <name type="scientific">Cupriavidus metallidurans</name>
    <dbReference type="NCBI Taxonomy" id="119219"/>
    <lineage>
        <taxon>Bacteria</taxon>
        <taxon>Pseudomonadati</taxon>
        <taxon>Pseudomonadota</taxon>
        <taxon>Betaproteobacteria</taxon>
        <taxon>Burkholderiales</taxon>
        <taxon>Burkholderiaceae</taxon>
        <taxon>Cupriavidus</taxon>
    </lineage>
</organism>
<dbReference type="Pfam" id="PF13458">
    <property type="entry name" value="Peripla_BP_6"/>
    <property type="match status" value="1"/>
</dbReference>
<dbReference type="PANTHER" id="PTHR30483:SF6">
    <property type="entry name" value="PERIPLASMIC BINDING PROTEIN OF ABC TRANSPORTER FOR NATURAL AMINO ACIDS"/>
    <property type="match status" value="1"/>
</dbReference>
<evidence type="ECO:0000313" key="3">
    <source>
        <dbReference type="EMBL" id="QBP12702.1"/>
    </source>
</evidence>
<dbReference type="EMBL" id="CP037901">
    <property type="protein sequence ID" value="QBP12702.1"/>
    <property type="molecule type" value="Genomic_DNA"/>
</dbReference>
<dbReference type="PANTHER" id="PTHR30483">
    <property type="entry name" value="LEUCINE-SPECIFIC-BINDING PROTEIN"/>
    <property type="match status" value="1"/>
</dbReference>
<evidence type="ECO:0000256" key="1">
    <source>
        <dbReference type="ARBA" id="ARBA00010062"/>
    </source>
</evidence>
<dbReference type="RefSeq" id="WP_024569408.1">
    <property type="nucleotide sequence ID" value="NZ_CP026544.1"/>
</dbReference>
<gene>
    <name evidence="3" type="ORF">DDF84_023755</name>
</gene>
<dbReference type="Proteomes" id="UP000253772">
    <property type="component" value="Chromosome c2"/>
</dbReference>